<gene>
    <name evidence="2" type="ORF">ENV82_02035</name>
</gene>
<sequence length="119" mass="13306">MNGLEDTIKKLSEEISEAVLVGITGKDGLPVSIYAKENIETAEASAEISSIFSVIEHAVKNLGVGDPKEFFVLTDSYGIFGMPMIYDCYLFVITRQPINLGKVRIEFRKYLPKIEEMIK</sequence>
<protein>
    <recommendedName>
        <fullName evidence="1">Roadblock/LAMTOR2 domain-containing protein</fullName>
    </recommendedName>
</protein>
<comment type="caution">
    <text evidence="2">The sequence shown here is derived from an EMBL/GenBank/DDBJ whole genome shotgun (WGS) entry which is preliminary data.</text>
</comment>
<dbReference type="Pfam" id="PF03259">
    <property type="entry name" value="Robl_LC7"/>
    <property type="match status" value="1"/>
</dbReference>
<dbReference type="InterPro" id="IPR004942">
    <property type="entry name" value="Roadblock/LAMTOR2_dom"/>
</dbReference>
<evidence type="ECO:0000313" key="2">
    <source>
        <dbReference type="EMBL" id="HGW60208.1"/>
    </source>
</evidence>
<name>A0A7C4TVJ5_9BACT</name>
<feature type="domain" description="Roadblock/LAMTOR2" evidence="1">
    <location>
        <begin position="13"/>
        <end position="93"/>
    </location>
</feature>
<reference evidence="2" key="1">
    <citation type="journal article" date="2020" name="mSystems">
        <title>Genome- and Community-Level Interaction Insights into Carbon Utilization and Element Cycling Functions of Hydrothermarchaeota in Hydrothermal Sediment.</title>
        <authorList>
            <person name="Zhou Z."/>
            <person name="Liu Y."/>
            <person name="Xu W."/>
            <person name="Pan J."/>
            <person name="Luo Z.H."/>
            <person name="Li M."/>
        </authorList>
    </citation>
    <scope>NUCLEOTIDE SEQUENCE [LARGE SCALE GENOMIC DNA]</scope>
    <source>
        <strain evidence="2">SpSt-794</strain>
    </source>
</reference>
<evidence type="ECO:0000259" key="1">
    <source>
        <dbReference type="Pfam" id="PF03259"/>
    </source>
</evidence>
<dbReference type="Gene3D" id="3.30.450.30">
    <property type="entry name" value="Dynein light chain 2a, cytoplasmic"/>
    <property type="match status" value="1"/>
</dbReference>
<organism evidence="2">
    <name type="scientific">Caldisericum exile</name>
    <dbReference type="NCBI Taxonomy" id="693075"/>
    <lineage>
        <taxon>Bacteria</taxon>
        <taxon>Pseudomonadati</taxon>
        <taxon>Caldisericota/Cryosericota group</taxon>
        <taxon>Caldisericota</taxon>
        <taxon>Caldisericia</taxon>
        <taxon>Caldisericales</taxon>
        <taxon>Caldisericaceae</taxon>
        <taxon>Caldisericum</taxon>
    </lineage>
</organism>
<dbReference type="SUPFAM" id="SSF103196">
    <property type="entry name" value="Roadblock/LC7 domain"/>
    <property type="match status" value="1"/>
</dbReference>
<proteinExistence type="predicted"/>
<dbReference type="AlphaFoldDB" id="A0A7C4TVJ5"/>
<dbReference type="EMBL" id="DTHV01000064">
    <property type="protein sequence ID" value="HGW60208.1"/>
    <property type="molecule type" value="Genomic_DNA"/>
</dbReference>
<accession>A0A7C4TVJ5</accession>